<proteinExistence type="inferred from homology"/>
<name>A0ABS1VEJ3_9PROT</name>
<sequence>MSALAGKVALITGASRGIGRATAEALAGLGAEVFLVAEGTEEELEQGAAACRAAGQRAAWGVFDLADPARTEALVAQVQAELGRIDILVNNAGLRIRRPFGEFSAADFDALMAVNLRAPFLLSQAVLPAMRRQGGGRIIHVASQMGLVAAPTSALYGMAKAALIHLTKSMAVELAADGISVNCVSPGPIETEFTRHQMELRPGYREAREAEVPLRRWGAPGEVAELIGFLASTSATFLHGSNLLIDGGYTAH</sequence>
<dbReference type="EMBL" id="JAEUXJ010000020">
    <property type="protein sequence ID" value="MBL6458813.1"/>
    <property type="molecule type" value="Genomic_DNA"/>
</dbReference>
<dbReference type="CDD" id="cd05233">
    <property type="entry name" value="SDR_c"/>
    <property type="match status" value="1"/>
</dbReference>
<keyword evidence="2" id="KW-0560">Oxidoreductase</keyword>
<organism evidence="2 3">
    <name type="scientific">Belnapia mucosa</name>
    <dbReference type="NCBI Taxonomy" id="2804532"/>
    <lineage>
        <taxon>Bacteria</taxon>
        <taxon>Pseudomonadati</taxon>
        <taxon>Pseudomonadota</taxon>
        <taxon>Alphaproteobacteria</taxon>
        <taxon>Acetobacterales</taxon>
        <taxon>Roseomonadaceae</taxon>
        <taxon>Belnapia</taxon>
    </lineage>
</organism>
<dbReference type="InterPro" id="IPR050259">
    <property type="entry name" value="SDR"/>
</dbReference>
<dbReference type="InterPro" id="IPR020904">
    <property type="entry name" value="Sc_DH/Rdtase_CS"/>
</dbReference>
<keyword evidence="3" id="KW-1185">Reference proteome</keyword>
<comment type="caution">
    <text evidence="2">The sequence shown here is derived from an EMBL/GenBank/DDBJ whole genome shotgun (WGS) entry which is preliminary data.</text>
</comment>
<evidence type="ECO:0000313" key="3">
    <source>
        <dbReference type="Proteomes" id="UP000606490"/>
    </source>
</evidence>
<dbReference type="PROSITE" id="PS00061">
    <property type="entry name" value="ADH_SHORT"/>
    <property type="match status" value="1"/>
</dbReference>
<dbReference type="RefSeq" id="WP_202828555.1">
    <property type="nucleotide sequence ID" value="NZ_JAEUXJ010000020.1"/>
</dbReference>
<evidence type="ECO:0000313" key="2">
    <source>
        <dbReference type="EMBL" id="MBL6458813.1"/>
    </source>
</evidence>
<dbReference type="InterPro" id="IPR002347">
    <property type="entry name" value="SDR_fam"/>
</dbReference>
<accession>A0ABS1VEJ3</accession>
<evidence type="ECO:0000256" key="1">
    <source>
        <dbReference type="ARBA" id="ARBA00006484"/>
    </source>
</evidence>
<dbReference type="EC" id="1.1.1.47" evidence="2"/>
<dbReference type="PRINTS" id="PR00080">
    <property type="entry name" value="SDRFAMILY"/>
</dbReference>
<gene>
    <name evidence="2" type="ORF">JMJ55_26125</name>
</gene>
<dbReference type="InterPro" id="IPR036291">
    <property type="entry name" value="NAD(P)-bd_dom_sf"/>
</dbReference>
<dbReference type="Proteomes" id="UP000606490">
    <property type="component" value="Unassembled WGS sequence"/>
</dbReference>
<dbReference type="GO" id="GO:0047936">
    <property type="term" value="F:glucose 1-dehydrogenase [NAD(P)+] activity"/>
    <property type="evidence" value="ECO:0007669"/>
    <property type="project" value="UniProtKB-EC"/>
</dbReference>
<reference evidence="2 3" key="1">
    <citation type="submission" date="2021-01" db="EMBL/GenBank/DDBJ databases">
        <title>Belnapia mucosa sp. nov. and Belnapia arida sp. nov., isolated from the Tabernas Desert (Almeria, Spain).</title>
        <authorList>
            <person name="Molina-Menor E."/>
            <person name="Vidal-Verdu A."/>
            <person name="Calonge A."/>
            <person name="Satari L."/>
            <person name="Pereto Magraner J."/>
            <person name="Porcar Miralles M."/>
        </authorList>
    </citation>
    <scope>NUCLEOTIDE SEQUENCE [LARGE SCALE GENOMIC DNA]</scope>
    <source>
        <strain evidence="2 3">T6</strain>
    </source>
</reference>
<dbReference type="NCBIfam" id="NF005559">
    <property type="entry name" value="PRK07231.1"/>
    <property type="match status" value="1"/>
</dbReference>
<dbReference type="Gene3D" id="3.40.50.720">
    <property type="entry name" value="NAD(P)-binding Rossmann-like Domain"/>
    <property type="match status" value="1"/>
</dbReference>
<dbReference type="PANTHER" id="PTHR42879">
    <property type="entry name" value="3-OXOACYL-(ACYL-CARRIER-PROTEIN) REDUCTASE"/>
    <property type="match status" value="1"/>
</dbReference>
<protein>
    <submittedName>
        <fullName evidence="2">Glucose 1-dehydrogenase</fullName>
        <ecNumber evidence="2">1.1.1.47</ecNumber>
    </submittedName>
</protein>
<dbReference type="PANTHER" id="PTHR42879:SF2">
    <property type="entry name" value="3-OXOACYL-[ACYL-CARRIER-PROTEIN] REDUCTASE FABG"/>
    <property type="match status" value="1"/>
</dbReference>
<dbReference type="Pfam" id="PF13561">
    <property type="entry name" value="adh_short_C2"/>
    <property type="match status" value="1"/>
</dbReference>
<dbReference type="PRINTS" id="PR00081">
    <property type="entry name" value="GDHRDH"/>
</dbReference>
<comment type="similarity">
    <text evidence="1">Belongs to the short-chain dehydrogenases/reductases (SDR) family.</text>
</comment>
<dbReference type="SUPFAM" id="SSF51735">
    <property type="entry name" value="NAD(P)-binding Rossmann-fold domains"/>
    <property type="match status" value="1"/>
</dbReference>